<dbReference type="EMBL" id="LAZR01053826">
    <property type="protein sequence ID" value="KKK79888.1"/>
    <property type="molecule type" value="Genomic_DNA"/>
</dbReference>
<gene>
    <name evidence="1" type="ORF">LCGC14_2828970</name>
</gene>
<accession>A0A0F8YEP3</accession>
<organism evidence="1">
    <name type="scientific">marine sediment metagenome</name>
    <dbReference type="NCBI Taxonomy" id="412755"/>
    <lineage>
        <taxon>unclassified sequences</taxon>
        <taxon>metagenomes</taxon>
        <taxon>ecological metagenomes</taxon>
    </lineage>
</organism>
<proteinExistence type="predicted"/>
<protein>
    <submittedName>
        <fullName evidence="1">Uncharacterized protein</fullName>
    </submittedName>
</protein>
<reference evidence="1" key="1">
    <citation type="journal article" date="2015" name="Nature">
        <title>Complex archaea that bridge the gap between prokaryotes and eukaryotes.</title>
        <authorList>
            <person name="Spang A."/>
            <person name="Saw J.H."/>
            <person name="Jorgensen S.L."/>
            <person name="Zaremba-Niedzwiedzka K."/>
            <person name="Martijn J."/>
            <person name="Lind A.E."/>
            <person name="van Eijk R."/>
            <person name="Schleper C."/>
            <person name="Guy L."/>
            <person name="Ettema T.J."/>
        </authorList>
    </citation>
    <scope>NUCLEOTIDE SEQUENCE</scope>
</reference>
<dbReference type="AlphaFoldDB" id="A0A0F8YEP3"/>
<sequence length="38" mass="4325">LPPMYFRGGTEAAPVGPLREKYLGDTLYLHGYRVEMPE</sequence>
<name>A0A0F8YEP3_9ZZZZ</name>
<evidence type="ECO:0000313" key="1">
    <source>
        <dbReference type="EMBL" id="KKK79888.1"/>
    </source>
</evidence>
<feature type="non-terminal residue" evidence="1">
    <location>
        <position position="1"/>
    </location>
</feature>
<comment type="caution">
    <text evidence="1">The sequence shown here is derived from an EMBL/GenBank/DDBJ whole genome shotgun (WGS) entry which is preliminary data.</text>
</comment>